<comment type="subcellular location">
    <subcellularLocation>
        <location evidence="1">Cell membrane</location>
        <topology evidence="1">Multi-pass membrane protein</topology>
    </subcellularLocation>
</comment>
<dbReference type="GO" id="GO:0005886">
    <property type="term" value="C:plasma membrane"/>
    <property type="evidence" value="ECO:0007669"/>
    <property type="project" value="UniProtKB-SubCell"/>
</dbReference>
<keyword evidence="2" id="KW-1003">Cell membrane</keyword>
<dbReference type="GO" id="GO:0022857">
    <property type="term" value="F:transmembrane transporter activity"/>
    <property type="evidence" value="ECO:0007669"/>
    <property type="project" value="InterPro"/>
</dbReference>
<dbReference type="OrthoDB" id="145388at2"/>
<dbReference type="Proteomes" id="UP000271678">
    <property type="component" value="Unassembled WGS sequence"/>
</dbReference>
<keyword evidence="5 6" id="KW-0472">Membrane</keyword>
<comment type="caution">
    <text evidence="8">The sequence shown here is derived from an EMBL/GenBank/DDBJ whole genome shotgun (WGS) entry which is preliminary data.</text>
</comment>
<evidence type="ECO:0000313" key="8">
    <source>
        <dbReference type="EMBL" id="RNI19888.1"/>
    </source>
</evidence>
<evidence type="ECO:0000256" key="5">
    <source>
        <dbReference type="ARBA" id="ARBA00023136"/>
    </source>
</evidence>
<feature type="transmembrane region" description="Helical" evidence="6">
    <location>
        <begin position="239"/>
        <end position="261"/>
    </location>
</feature>
<dbReference type="InterPro" id="IPR011701">
    <property type="entry name" value="MFS"/>
</dbReference>
<dbReference type="InterPro" id="IPR020846">
    <property type="entry name" value="MFS_dom"/>
</dbReference>
<protein>
    <submittedName>
        <fullName evidence="8">MFS transporter</fullName>
    </submittedName>
</protein>
<dbReference type="PANTHER" id="PTHR23513:SF6">
    <property type="entry name" value="MAJOR FACILITATOR SUPERFAMILY ASSOCIATED DOMAIN-CONTAINING PROTEIN"/>
    <property type="match status" value="1"/>
</dbReference>
<feature type="transmembrane region" description="Helical" evidence="6">
    <location>
        <begin position="281"/>
        <end position="300"/>
    </location>
</feature>
<proteinExistence type="predicted"/>
<feature type="transmembrane region" description="Helical" evidence="6">
    <location>
        <begin position="65"/>
        <end position="85"/>
    </location>
</feature>
<evidence type="ECO:0000313" key="9">
    <source>
        <dbReference type="Proteomes" id="UP000271678"/>
    </source>
</evidence>
<evidence type="ECO:0000259" key="7">
    <source>
        <dbReference type="PROSITE" id="PS50850"/>
    </source>
</evidence>
<dbReference type="Pfam" id="PF07690">
    <property type="entry name" value="MFS_1"/>
    <property type="match status" value="1"/>
</dbReference>
<accession>A0A3M9M5S8</accession>
<evidence type="ECO:0000256" key="1">
    <source>
        <dbReference type="ARBA" id="ARBA00004651"/>
    </source>
</evidence>
<dbReference type="Gene3D" id="1.20.1250.20">
    <property type="entry name" value="MFS general substrate transporter like domains"/>
    <property type="match status" value="1"/>
</dbReference>
<dbReference type="EMBL" id="RJJQ01000018">
    <property type="protein sequence ID" value="RNI19888.1"/>
    <property type="molecule type" value="Genomic_DNA"/>
</dbReference>
<feature type="transmembrane region" description="Helical" evidence="6">
    <location>
        <begin position="339"/>
        <end position="359"/>
    </location>
</feature>
<evidence type="ECO:0000256" key="4">
    <source>
        <dbReference type="ARBA" id="ARBA00022989"/>
    </source>
</evidence>
<feature type="transmembrane region" description="Helical" evidence="6">
    <location>
        <begin position="307"/>
        <end position="327"/>
    </location>
</feature>
<keyword evidence="3 6" id="KW-0812">Transmembrane</keyword>
<evidence type="ECO:0000256" key="3">
    <source>
        <dbReference type="ARBA" id="ARBA00022692"/>
    </source>
</evidence>
<dbReference type="PANTHER" id="PTHR23513">
    <property type="entry name" value="INTEGRAL MEMBRANE EFFLUX PROTEIN-RELATED"/>
    <property type="match status" value="1"/>
</dbReference>
<keyword evidence="4 6" id="KW-1133">Transmembrane helix</keyword>
<keyword evidence="9" id="KW-1185">Reference proteome</keyword>
<dbReference type="SUPFAM" id="SSF103473">
    <property type="entry name" value="MFS general substrate transporter"/>
    <property type="match status" value="1"/>
</dbReference>
<dbReference type="CDD" id="cd06173">
    <property type="entry name" value="MFS_MefA_like"/>
    <property type="match status" value="1"/>
</dbReference>
<dbReference type="PROSITE" id="PS50850">
    <property type="entry name" value="MFS"/>
    <property type="match status" value="1"/>
</dbReference>
<feature type="transmembrane region" description="Helical" evidence="6">
    <location>
        <begin position="371"/>
        <end position="394"/>
    </location>
</feature>
<feature type="transmembrane region" description="Helical" evidence="6">
    <location>
        <begin position="414"/>
        <end position="434"/>
    </location>
</feature>
<sequence length="441" mass="46347">MESDAASATAPSASQSTRPRLWSLPGWRVGFPASLVSRLGDFVFDITVVLWISTEIAPGRSWTPAAVSGVLIAAAAPVLFVGPLAGAYTDRYDRRRVLLVSNTVQAAAVGSLLLVPPLSSTLGLIGQLSWIYCAVMVTNAAGQFFMTARSVMIAATIPEQLRNQAFAEQGAANRTLAIIGPPLAAPLMFTAGVDWALGINALSFLVATWLLARVRWESEPNPATAELGLAESMRQGARVVLRTPVLLAIGMAIVIAMIGAAALNVLEVFFVTNALHQRASMLGILSMCDAVGMVLGSLAAPRLALRWPAGQLIAIGLLVSGVTLIAYSRCTTLPPALVFYALIGVPVGMINVLISPLWMKSVAPELLGRSLAWLNAVSTAANLVSMAAAGWLVSTVLRGLDVHFAGARFRPVDSVFTAAGVMFIVGGLVVFPILRREEAPG</sequence>
<reference evidence="8 9" key="1">
    <citation type="submission" date="2018-11" db="EMBL/GenBank/DDBJ databases">
        <title>Draft genome of Simplicispira Flexivirga sp. BO-16.</title>
        <authorList>
            <person name="Im W.T."/>
        </authorList>
    </citation>
    <scope>NUCLEOTIDE SEQUENCE [LARGE SCALE GENOMIC DNA]</scope>
    <source>
        <strain evidence="8 9">BO-16</strain>
    </source>
</reference>
<dbReference type="AlphaFoldDB" id="A0A3M9M5S8"/>
<gene>
    <name evidence="8" type="ORF">EFY87_15815</name>
</gene>
<feature type="transmembrane region" description="Helical" evidence="6">
    <location>
        <begin position="97"/>
        <end position="117"/>
    </location>
</feature>
<evidence type="ECO:0000256" key="2">
    <source>
        <dbReference type="ARBA" id="ARBA00022475"/>
    </source>
</evidence>
<dbReference type="RefSeq" id="WP_123272451.1">
    <property type="nucleotide sequence ID" value="NZ_RJJQ01000018.1"/>
</dbReference>
<feature type="domain" description="Major facilitator superfamily (MFS) profile" evidence="7">
    <location>
        <begin position="26"/>
        <end position="438"/>
    </location>
</feature>
<organism evidence="8 9">
    <name type="scientific">Flexivirga caeni</name>
    <dbReference type="NCBI Taxonomy" id="2294115"/>
    <lineage>
        <taxon>Bacteria</taxon>
        <taxon>Bacillati</taxon>
        <taxon>Actinomycetota</taxon>
        <taxon>Actinomycetes</taxon>
        <taxon>Micrococcales</taxon>
        <taxon>Dermacoccaceae</taxon>
        <taxon>Flexivirga</taxon>
    </lineage>
</organism>
<evidence type="ECO:0000256" key="6">
    <source>
        <dbReference type="SAM" id="Phobius"/>
    </source>
</evidence>
<name>A0A3M9M5S8_9MICO</name>
<feature type="transmembrane region" description="Helical" evidence="6">
    <location>
        <begin position="129"/>
        <end position="151"/>
    </location>
</feature>
<dbReference type="InterPro" id="IPR036259">
    <property type="entry name" value="MFS_trans_sf"/>
</dbReference>